<dbReference type="Proteomes" id="UP001283361">
    <property type="component" value="Unassembled WGS sequence"/>
</dbReference>
<evidence type="ECO:0000313" key="2">
    <source>
        <dbReference type="Proteomes" id="UP001283361"/>
    </source>
</evidence>
<accession>A0AAE0ZK06</accession>
<name>A0AAE0ZK06_9GAST</name>
<gene>
    <name evidence="1" type="ORF">RRG08_036487</name>
</gene>
<reference evidence="1" key="1">
    <citation type="journal article" date="2023" name="G3 (Bethesda)">
        <title>A reference genome for the long-term kleptoplast-retaining sea slug Elysia crispata morphotype clarki.</title>
        <authorList>
            <person name="Eastman K.E."/>
            <person name="Pendleton A.L."/>
            <person name="Shaikh M.A."/>
            <person name="Suttiyut T."/>
            <person name="Ogas R."/>
            <person name="Tomko P."/>
            <person name="Gavelis G."/>
            <person name="Widhalm J.R."/>
            <person name="Wisecaver J.H."/>
        </authorList>
    </citation>
    <scope>NUCLEOTIDE SEQUENCE</scope>
    <source>
        <strain evidence="1">ECLA1</strain>
    </source>
</reference>
<dbReference type="AlphaFoldDB" id="A0AAE0ZK06"/>
<evidence type="ECO:0000313" key="1">
    <source>
        <dbReference type="EMBL" id="KAK3770888.1"/>
    </source>
</evidence>
<dbReference type="EMBL" id="JAWDGP010003786">
    <property type="protein sequence ID" value="KAK3770888.1"/>
    <property type="molecule type" value="Genomic_DNA"/>
</dbReference>
<organism evidence="1 2">
    <name type="scientific">Elysia crispata</name>
    <name type="common">lettuce slug</name>
    <dbReference type="NCBI Taxonomy" id="231223"/>
    <lineage>
        <taxon>Eukaryota</taxon>
        <taxon>Metazoa</taxon>
        <taxon>Spiralia</taxon>
        <taxon>Lophotrochozoa</taxon>
        <taxon>Mollusca</taxon>
        <taxon>Gastropoda</taxon>
        <taxon>Heterobranchia</taxon>
        <taxon>Euthyneura</taxon>
        <taxon>Panpulmonata</taxon>
        <taxon>Sacoglossa</taxon>
        <taxon>Placobranchoidea</taxon>
        <taxon>Plakobranchidae</taxon>
        <taxon>Elysia</taxon>
    </lineage>
</organism>
<proteinExistence type="predicted"/>
<sequence>MCVGSAGRVLLPLTRTRPPAGLEHAEYHRITDLVEFQHEGDVHSVWSQLDQYLIKKGYLGGGKTKYHDGFLHLRVIQTRKNYSSKSQEVQAASISQEKEA</sequence>
<comment type="caution">
    <text evidence="1">The sequence shown here is derived from an EMBL/GenBank/DDBJ whole genome shotgun (WGS) entry which is preliminary data.</text>
</comment>
<keyword evidence="2" id="KW-1185">Reference proteome</keyword>
<protein>
    <submittedName>
        <fullName evidence="1">Uncharacterized protein</fullName>
    </submittedName>
</protein>